<dbReference type="EMBL" id="MT143889">
    <property type="protein sequence ID" value="QJB04710.1"/>
    <property type="molecule type" value="Genomic_DNA"/>
</dbReference>
<dbReference type="EMBL" id="MT143697">
    <property type="protein sequence ID" value="QJB00586.1"/>
    <property type="molecule type" value="Genomic_DNA"/>
</dbReference>
<sequence length="83" mass="10240">MPDFDMPRKDAERLFFSVKLQVLNMNQFQISPRNLVYWAYGQRDQLRDRGHQDLAERLSETIGQFRRDLYRNERRMYDEHSSR</sequence>
<dbReference type="AlphaFoldDB" id="A0A6M3M5R1"/>
<evidence type="ECO:0000313" key="2">
    <source>
        <dbReference type="EMBL" id="QJB04710.1"/>
    </source>
</evidence>
<organism evidence="1">
    <name type="scientific">viral metagenome</name>
    <dbReference type="NCBI Taxonomy" id="1070528"/>
    <lineage>
        <taxon>unclassified sequences</taxon>
        <taxon>metagenomes</taxon>
        <taxon>organismal metagenomes</taxon>
    </lineage>
</organism>
<evidence type="ECO:0000313" key="1">
    <source>
        <dbReference type="EMBL" id="QJB00586.1"/>
    </source>
</evidence>
<reference evidence="1" key="1">
    <citation type="submission" date="2020-03" db="EMBL/GenBank/DDBJ databases">
        <title>The deep terrestrial virosphere.</title>
        <authorList>
            <person name="Holmfeldt K."/>
            <person name="Nilsson E."/>
            <person name="Simone D."/>
            <person name="Lopez-Fernandez M."/>
            <person name="Wu X."/>
            <person name="de Brujin I."/>
            <person name="Lundin D."/>
            <person name="Andersson A."/>
            <person name="Bertilsson S."/>
            <person name="Dopson M."/>
        </authorList>
    </citation>
    <scope>NUCLEOTIDE SEQUENCE</scope>
    <source>
        <strain evidence="1">MM171A00331</strain>
        <strain evidence="2">MM171B00210</strain>
    </source>
</reference>
<accession>A0A6M3M5R1</accession>
<protein>
    <submittedName>
        <fullName evidence="1">Uncharacterized protein</fullName>
    </submittedName>
</protein>
<gene>
    <name evidence="1" type="ORF">MM171A00331_0003</name>
    <name evidence="2" type="ORF">MM171B00210_0021</name>
</gene>
<name>A0A6M3M5R1_9ZZZZ</name>
<proteinExistence type="predicted"/>